<sequence>MVSSVHNHLFTFLSLTFLFLPSECIFQPPTFKPNNLVLPVRKDGATSLHVTSIQKRTPQTPVQFVVDLNGRFLWVNCEKNYLSTTYQAPLCHSTLCVRAGSDYCHTCLSSKARYGCHNNTCGLVALNPMTHQTAVGELAQDVLAIQSTRGSNPGPVAKVPDFLFACAPSTLLQKGLPRNVQGVAGIGHAPIALPIQLASHFGFRPNFGICLSSSTNNNGVIFFGEGPFSMLSGVQVSGPVGYTPLIITRQGEYYIQVTSVKINKKPLPINTTLLTTNKQGLGGTMISTTTPYTILEHSIYQTFTKFFTSQFPGVPRVQNVPPFSVCYDSKRLSSTRVGPRVPNIDLVFNNAAWTIFGANSMVQARPGVSCLAFVEGGLKQTRASIVIGAHQIEDNFLQFDLASSRLGFSSSLLLKRSNCGNFNFTTTHP</sequence>
<dbReference type="PROSITE" id="PS51767">
    <property type="entry name" value="PEPTIDASE_A1"/>
    <property type="match status" value="1"/>
</dbReference>
<dbReference type="Pfam" id="PF14543">
    <property type="entry name" value="TAXi_N"/>
    <property type="match status" value="1"/>
</dbReference>
<gene>
    <name evidence="8" type="ORF">K2173_000654</name>
</gene>
<feature type="signal peptide" evidence="6">
    <location>
        <begin position="1"/>
        <end position="26"/>
    </location>
</feature>
<evidence type="ECO:0000259" key="7">
    <source>
        <dbReference type="PROSITE" id="PS51767"/>
    </source>
</evidence>
<evidence type="ECO:0000256" key="6">
    <source>
        <dbReference type="SAM" id="SignalP"/>
    </source>
</evidence>
<dbReference type="GO" id="GO:0004190">
    <property type="term" value="F:aspartic-type endopeptidase activity"/>
    <property type="evidence" value="ECO:0007669"/>
    <property type="project" value="InterPro"/>
</dbReference>
<evidence type="ECO:0000256" key="1">
    <source>
        <dbReference type="ARBA" id="ARBA00004239"/>
    </source>
</evidence>
<dbReference type="Pfam" id="PF14541">
    <property type="entry name" value="TAXi_C"/>
    <property type="match status" value="1"/>
</dbReference>
<evidence type="ECO:0000256" key="5">
    <source>
        <dbReference type="ARBA" id="ARBA00023157"/>
    </source>
</evidence>
<protein>
    <recommendedName>
        <fullName evidence="7">Peptidase A1 domain-containing protein</fullName>
    </recommendedName>
</protein>
<evidence type="ECO:0000256" key="2">
    <source>
        <dbReference type="ARBA" id="ARBA00007447"/>
    </source>
</evidence>
<dbReference type="SUPFAM" id="SSF50630">
    <property type="entry name" value="Acid proteases"/>
    <property type="match status" value="1"/>
</dbReference>
<dbReference type="GO" id="GO:0005576">
    <property type="term" value="C:extracellular region"/>
    <property type="evidence" value="ECO:0007669"/>
    <property type="project" value="UniProtKB-SubCell"/>
</dbReference>
<proteinExistence type="inferred from homology"/>
<dbReference type="CDD" id="cd05489">
    <property type="entry name" value="xylanase_inhibitor_I_like"/>
    <property type="match status" value="1"/>
</dbReference>
<dbReference type="FunFam" id="2.40.70.10:FF:000041">
    <property type="entry name" value="Basic 7S globulin"/>
    <property type="match status" value="1"/>
</dbReference>
<evidence type="ECO:0000256" key="3">
    <source>
        <dbReference type="ARBA" id="ARBA00022525"/>
    </source>
</evidence>
<feature type="domain" description="Peptidase A1" evidence="7">
    <location>
        <begin position="49"/>
        <end position="409"/>
    </location>
</feature>
<dbReference type="Gene3D" id="2.40.70.10">
    <property type="entry name" value="Acid Proteases"/>
    <property type="match status" value="2"/>
</dbReference>
<keyword evidence="9" id="KW-1185">Reference proteome</keyword>
<dbReference type="InterPro" id="IPR033868">
    <property type="entry name" value="Xylanase_inhibitor_I-like"/>
</dbReference>
<evidence type="ECO:0000313" key="8">
    <source>
        <dbReference type="EMBL" id="KAJ8751908.1"/>
    </source>
</evidence>
<dbReference type="InterPro" id="IPR033121">
    <property type="entry name" value="PEPTIDASE_A1"/>
</dbReference>
<keyword evidence="3" id="KW-0964">Secreted</keyword>
<dbReference type="Proteomes" id="UP001159364">
    <property type="component" value="Linkage Group LG10"/>
</dbReference>
<keyword evidence="5" id="KW-1015">Disulfide bond</keyword>
<dbReference type="InterPro" id="IPR001461">
    <property type="entry name" value="Aspartic_peptidase_A1"/>
</dbReference>
<comment type="subcellular location">
    <subcellularLocation>
        <location evidence="1">Secreted</location>
        <location evidence="1">Extracellular space</location>
    </subcellularLocation>
</comment>
<evidence type="ECO:0000313" key="9">
    <source>
        <dbReference type="Proteomes" id="UP001159364"/>
    </source>
</evidence>
<dbReference type="InterPro" id="IPR032799">
    <property type="entry name" value="TAXi_C"/>
</dbReference>
<dbReference type="GO" id="GO:0006508">
    <property type="term" value="P:proteolysis"/>
    <property type="evidence" value="ECO:0007669"/>
    <property type="project" value="InterPro"/>
</dbReference>
<dbReference type="PANTHER" id="PTHR47965:SF28">
    <property type="entry name" value="BASIC 7S GLOBULIN"/>
    <property type="match status" value="1"/>
</dbReference>
<dbReference type="AlphaFoldDB" id="A0AAV8SIX3"/>
<organism evidence="8 9">
    <name type="scientific">Erythroxylum novogranatense</name>
    <dbReference type="NCBI Taxonomy" id="1862640"/>
    <lineage>
        <taxon>Eukaryota</taxon>
        <taxon>Viridiplantae</taxon>
        <taxon>Streptophyta</taxon>
        <taxon>Embryophyta</taxon>
        <taxon>Tracheophyta</taxon>
        <taxon>Spermatophyta</taxon>
        <taxon>Magnoliopsida</taxon>
        <taxon>eudicotyledons</taxon>
        <taxon>Gunneridae</taxon>
        <taxon>Pentapetalae</taxon>
        <taxon>rosids</taxon>
        <taxon>fabids</taxon>
        <taxon>Malpighiales</taxon>
        <taxon>Erythroxylaceae</taxon>
        <taxon>Erythroxylum</taxon>
    </lineage>
</organism>
<name>A0AAV8SIX3_9ROSI</name>
<evidence type="ECO:0000256" key="4">
    <source>
        <dbReference type="ARBA" id="ARBA00022729"/>
    </source>
</evidence>
<keyword evidence="4 6" id="KW-0732">Signal</keyword>
<comment type="caution">
    <text evidence="8">The sequence shown here is derived from an EMBL/GenBank/DDBJ whole genome shotgun (WGS) entry which is preliminary data.</text>
</comment>
<dbReference type="InterPro" id="IPR021109">
    <property type="entry name" value="Peptidase_aspartic_dom_sf"/>
</dbReference>
<feature type="chain" id="PRO_5043843744" description="Peptidase A1 domain-containing protein" evidence="6">
    <location>
        <begin position="27"/>
        <end position="429"/>
    </location>
</feature>
<reference evidence="8 9" key="1">
    <citation type="submission" date="2021-09" db="EMBL/GenBank/DDBJ databases">
        <title>Genomic insights and catalytic innovation underlie evolution of tropane alkaloids biosynthesis.</title>
        <authorList>
            <person name="Wang Y.-J."/>
            <person name="Tian T."/>
            <person name="Huang J.-P."/>
            <person name="Huang S.-X."/>
        </authorList>
    </citation>
    <scope>NUCLEOTIDE SEQUENCE [LARGE SCALE GENOMIC DNA]</scope>
    <source>
        <strain evidence="8">KIB-2018</strain>
        <tissue evidence="8">Leaf</tissue>
    </source>
</reference>
<dbReference type="EMBL" id="JAIWQS010000010">
    <property type="protein sequence ID" value="KAJ8751908.1"/>
    <property type="molecule type" value="Genomic_DNA"/>
</dbReference>
<dbReference type="PANTHER" id="PTHR47965">
    <property type="entry name" value="ASPARTYL PROTEASE-RELATED"/>
    <property type="match status" value="1"/>
</dbReference>
<comment type="similarity">
    <text evidence="2">Belongs to the peptidase A1 family.</text>
</comment>
<accession>A0AAV8SIX3</accession>
<dbReference type="FunFam" id="2.40.70.10:FF:000045">
    <property type="entry name" value="Basic 7S globulin"/>
    <property type="match status" value="1"/>
</dbReference>
<dbReference type="InterPro" id="IPR032861">
    <property type="entry name" value="TAXi_N"/>
</dbReference>